<evidence type="ECO:0000256" key="4">
    <source>
        <dbReference type="ARBA" id="ARBA00022628"/>
    </source>
</evidence>
<keyword evidence="6" id="KW-0413">Isomerase</keyword>
<dbReference type="CDD" id="cd03680">
    <property type="entry name" value="MM_CoA_mutase_ICM_like"/>
    <property type="match status" value="1"/>
</dbReference>
<comment type="cofactor">
    <cofactor evidence="1">
        <name>adenosylcob(III)alamin</name>
        <dbReference type="ChEBI" id="CHEBI:18408"/>
    </cofactor>
</comment>
<dbReference type="InterPro" id="IPR006099">
    <property type="entry name" value="MeMalonylCoA_mutase_a/b_cat"/>
</dbReference>
<accession>A0A4Z0D506</accession>
<evidence type="ECO:0000313" key="9">
    <source>
        <dbReference type="EMBL" id="TFZ39639.1"/>
    </source>
</evidence>
<feature type="domain" description="Methylmalonyl-CoA mutase alpha/beta chain catalytic" evidence="8">
    <location>
        <begin position="38"/>
        <end position="552"/>
    </location>
</feature>
<dbReference type="OrthoDB" id="9762378at2"/>
<protein>
    <recommendedName>
        <fullName evidence="3">methylmalonyl-CoA mutase</fullName>
        <ecNumber evidence="3">5.4.99.2</ecNumber>
    </recommendedName>
</protein>
<comment type="caution">
    <text evidence="9">The sequence shown here is derived from an EMBL/GenBank/DDBJ whole genome shotgun (WGS) entry which is preliminary data.</text>
</comment>
<evidence type="ECO:0000313" key="10">
    <source>
        <dbReference type="Proteomes" id="UP000298381"/>
    </source>
</evidence>
<dbReference type="Proteomes" id="UP000298381">
    <property type="component" value="Unassembled WGS sequence"/>
</dbReference>
<dbReference type="GO" id="GO:0004494">
    <property type="term" value="F:methylmalonyl-CoA mutase activity"/>
    <property type="evidence" value="ECO:0007669"/>
    <property type="project" value="UniProtKB-EC"/>
</dbReference>
<dbReference type="NCBIfam" id="TIGR00641">
    <property type="entry name" value="acid_CoA_mut_N"/>
    <property type="match status" value="1"/>
</dbReference>
<sequence>MYDKDKYDKILSSYQKWEENKIVKLIEKFPERKKTFTTGSGVEVKRLYTPLDTKDMDYEEEIGYPGQYPFTRGVQPTMYRGRLWTMRQYAGFATAEESNKRYKYLLEQGQTGLSVAFDLPTQIGYDSDHPLSEGEVGKVGVAIDSLKDMEVLFDGIPLDKVSTSMTINAPASVLLAMYIAVAEKQGVSSDKLRGTIQNDILKEYIARGTYIFPPEESMRLITNIFEYCSQHVPQWNTISISGYHIREAGSTAAQEVAFTLADGIAYVEAAINAGLEVDEFAPRLSFFFNAHNDLLEEVAKYRAARRLWAKIMKERFNAKSEKSMQLKFHTQTAGSTLTAQQPDNNIVRVAIQTLAAVLGGTQSLHTNSRDEALALPTEDSVMIALRTQQIVAYESGVTETIDPLAGSYYIESLTDKIEKEAMEYIRNIDNLGGATKAIETGYIQKEIQNSAYKYQMQIESGERIVVGVNKFKVEEDQKRIILKVDPQVEIVQKKKLQKLRQERDNIRVKETIDILTQKARTDENLMPYILEAVKAYATLGEICGALREVFGEYEQSVIL</sequence>
<dbReference type="Gene3D" id="3.20.20.240">
    <property type="entry name" value="Methylmalonyl-CoA mutase"/>
    <property type="match status" value="1"/>
</dbReference>
<evidence type="ECO:0000256" key="6">
    <source>
        <dbReference type="ARBA" id="ARBA00023235"/>
    </source>
</evidence>
<evidence type="ECO:0000256" key="7">
    <source>
        <dbReference type="ARBA" id="ARBA00023285"/>
    </source>
</evidence>
<organism evidence="9 10">
    <name type="scientific">Soehngenia longivitae</name>
    <dbReference type="NCBI Taxonomy" id="2562294"/>
    <lineage>
        <taxon>Bacteria</taxon>
        <taxon>Bacillati</taxon>
        <taxon>Bacillota</taxon>
        <taxon>Tissierellia</taxon>
        <taxon>Tissierellales</taxon>
        <taxon>Tissierellaceae</taxon>
        <taxon>Soehngenia</taxon>
    </lineage>
</organism>
<keyword evidence="10" id="KW-1185">Reference proteome</keyword>
<name>A0A4Z0D506_9FIRM</name>
<evidence type="ECO:0000256" key="5">
    <source>
        <dbReference type="ARBA" id="ARBA00022723"/>
    </source>
</evidence>
<keyword evidence="5" id="KW-0479">Metal-binding</keyword>
<reference evidence="9 10" key="1">
    <citation type="submission" date="2019-03" db="EMBL/GenBank/DDBJ databases">
        <title>Draft genome sequence data and analysis of a Fermenting Bacterium, Soehngenia longevitae strain 1933PT, isolated from petroleum reservoir in Azerbaijan.</title>
        <authorList>
            <person name="Grouzdev D.S."/>
            <person name="Bidzhieva S.K."/>
            <person name="Sokolova D.S."/>
            <person name="Tourova T.P."/>
            <person name="Poltaraus A.B."/>
            <person name="Nazina T.N."/>
        </authorList>
    </citation>
    <scope>NUCLEOTIDE SEQUENCE [LARGE SCALE GENOMIC DNA]</scope>
    <source>
        <strain evidence="9 10">1933P</strain>
    </source>
</reference>
<evidence type="ECO:0000259" key="8">
    <source>
        <dbReference type="Pfam" id="PF01642"/>
    </source>
</evidence>
<evidence type="ECO:0000256" key="3">
    <source>
        <dbReference type="ARBA" id="ARBA00012398"/>
    </source>
</evidence>
<dbReference type="FunFam" id="3.20.20.240:FF:000001">
    <property type="entry name" value="Probable methylmalonyl-coa mutase"/>
    <property type="match status" value="1"/>
</dbReference>
<evidence type="ECO:0000256" key="1">
    <source>
        <dbReference type="ARBA" id="ARBA00001922"/>
    </source>
</evidence>
<keyword evidence="7" id="KW-0170">Cobalt</keyword>
<dbReference type="AlphaFoldDB" id="A0A4Z0D506"/>
<dbReference type="GO" id="GO:0046872">
    <property type="term" value="F:metal ion binding"/>
    <property type="evidence" value="ECO:0007669"/>
    <property type="project" value="UniProtKB-KW"/>
</dbReference>
<dbReference type="RefSeq" id="WP_135271407.1">
    <property type="nucleotide sequence ID" value="NZ_SRIB01000010.1"/>
</dbReference>
<dbReference type="EMBL" id="SRIB01000010">
    <property type="protein sequence ID" value="TFZ39639.1"/>
    <property type="molecule type" value="Genomic_DNA"/>
</dbReference>
<dbReference type="PANTHER" id="PTHR48101:SF1">
    <property type="entry name" value="METHYLMALONYL-COA MUTASE, LARGE SUBUNIT"/>
    <property type="match status" value="1"/>
</dbReference>
<proteinExistence type="inferred from homology"/>
<dbReference type="PANTHER" id="PTHR48101">
    <property type="entry name" value="METHYLMALONYL-COA MUTASE, MITOCHONDRIAL-RELATED"/>
    <property type="match status" value="1"/>
</dbReference>
<evidence type="ECO:0000256" key="2">
    <source>
        <dbReference type="ARBA" id="ARBA00008465"/>
    </source>
</evidence>
<dbReference type="InterPro" id="IPR016176">
    <property type="entry name" value="Cbl-dep_enz_cat"/>
</dbReference>
<dbReference type="GO" id="GO:0031419">
    <property type="term" value="F:cobalamin binding"/>
    <property type="evidence" value="ECO:0007669"/>
    <property type="project" value="UniProtKB-KW"/>
</dbReference>
<dbReference type="SUPFAM" id="SSF51703">
    <property type="entry name" value="Cobalamin (vitamin B12)-dependent enzymes"/>
    <property type="match status" value="1"/>
</dbReference>
<dbReference type="Pfam" id="PF01642">
    <property type="entry name" value="MM_CoA_mutase"/>
    <property type="match status" value="1"/>
</dbReference>
<dbReference type="EC" id="5.4.99.2" evidence="3"/>
<gene>
    <name evidence="9" type="ORF">E4100_07415</name>
</gene>
<comment type="similarity">
    <text evidence="2">Belongs to the methylmalonyl-CoA mutase family.</text>
</comment>
<keyword evidence="4" id="KW-0846">Cobalamin</keyword>
<dbReference type="InterPro" id="IPR006098">
    <property type="entry name" value="MMCoA_mutase_a_cat"/>
</dbReference>